<feature type="domain" description="Bacterial EndoU nuclease" evidence="4">
    <location>
        <begin position="4892"/>
        <end position="5013"/>
    </location>
</feature>
<dbReference type="Proteomes" id="UP000663929">
    <property type="component" value="Chromosome"/>
</dbReference>
<accession>A0A8A4TIP0</accession>
<sequence>MIRRFMFAALLMSLGLAKSPLTAQPEAVVTPAALGIPATLLAGGAEDCAGAALTIDGEILVDFTSATATLSDPALAPFFTFTREGENPAAWTASFDFGNRPVIIGGQARIATFAGPDRPAPALHIHSRCSIAISLGASVSIAANNAATGNLWITSFGSIRIAGTVANTITGTFGRAGDLVVASLGPLTVESTASIRLAGAQEGTGDLSLASFGPGADTTILGLVDAVHYANRAPTVRLASFGGNLTLDGTTFTGLERSGSSFLRRGTGVRLRGEGVPASTALRAQAAGNLTIRGPRPPRFADGEELSFPLDFERDGAAPLPVTVTLSQSGENTVRLALSTTTANAHFRGLFLNLPASLNPAELRIESTDLTQQIYLIRDGVDGISGAWMAPVGGWDLGLGIFDGTSAELRLMAPGLRPIDLLGTQRDGWAMAVAVELPASADSSESATKTDQLYRMLLPDPGFDLSRGQGALALTSKGIGGQISLRALGGTIELLDHAVDHRNPDNSASRVSIEAQGAVRFASAADQPAITIANPGGVTQVRSHGAGVAVAAGITLDATGGSHALASCAGLDIAGTVTPADSDPSDDTGPCALAPEVAITEPENDALVTSQPFEVRGTASPSRAQLTVNGALVEIGEDGSWQTQLSGEEGLFTIVAESSLDQASATDTRTVRIDTMPPLVTIQAPERLIRGGRHDIGVLAADPSPIQAITLQAGRQTYPVVHDRDRASFTLDIADDDPNPTMVLRAQASDRAGHVGLAELTLPIVDPADLPDIALTVNAPDTESAFREPGQTLRGSVVPAGAEVRVNGVPITVDPGGTFEHAVTLGDGVNTYLFRATHGGYRPATAKRDLYLDLEPPSIVILRPEDPHETNLPEIEVAGRVADRYADIASFTRVGEDVPLTDGTFRETVPLTPGTQSLTYRAVDTMGNSAEVTLHVTRQTEPPRITLSHPVTVLPGGSFALAATPEPSANITRFEVSLNGVPIHQAADGTPFLGEQRHDGTSDEILVQARAVDRFGNRAEQTGRVTVARAHRLHGTLLFDATSHPAANLPVRVTTPHETRDLTSDSDGRFEAYVNGMPVTVTVEVPEYLTMVRRIETDQPSTRLADFRLTSKAEANGSGDARAISGYATLDLIGFGGETRLSPFGTQALPALLPIGFSPAGGFNLEASSNGRLQCRLEQLPESSLGAALYALQRESHAWRVLARENLGTSSLDLALDDLGTGDYLFAVRDTWSPLPAPEPGALLERHAFPLVPPGTQATAGCDPERVDLLQEPATRVQARFATDGHIPSGALARLTSAEHHERFSETLNLPDAHFDLFCYSLGFGDQNQPSRLGGVLAVRAQAEVDLDLTRSGYLHFSAYPGVSDPASFLADRPLHDLGSVTLDFTAAVTQNLVVDSRAVPTDGLPLIGGAESLAGFELRVGGTLPNDPIVRLDRPSESRPLVLLRRETRTRWSFAALLRPDPDRPGQLTAHTDGSMAAGGTFAVVALNEPVTLISGRATLDGSGIEGVEIACDHHPWFALSDDDGAYRQVVFQRDPAGTIEAYHAARHLGGRLALSSTVGRTELTGRDLDLSAAGFRVVGTAPPPGETHVPRNHAIVIAFNRPVGRDSANIAANLRLATSDGRDVPVSTLVSPGRLEIEVAPQVNLQPGRGYRLTVEAGLLGLHGDTLAESHQVNFTTAFPEISVIDLSRFYLEHESDRTYLIGPAETYPAGTRLTATLALRQESFDFTLAGGPFRGEVRYEPGQVLLLEAVTPDGAIHRQTVTTLRVDGGWQLGSSPFTMRISDRLDLAIDAVDYPGTVIVSTQPTSAADLASDLVEVSALHGFADWAPLAGVDLNWQGQGDRPPPLKGRILIDPGDTDDLADLILTAVFPPVAAPADPTRPEVLSPIPTAAIQATVRRIDGRWDGFEPEASGRLSLAFDLGQSPVPGLPPTNPGKAKRAQGFNLARMTTMVKSGANPYTYQFQQVDVASVPHADIERRSFEPHAWHDRVPGMVPVVGAPIYRASLPAEGIPEYHFMGVTGDNGRAIAHYNGITQSFFAVDPATGQLVGTDIVTDATHHDRTGRADRRRVLSQGLLDPAAYLAEQAGDDPQPPRLQLDWQVFDTREGQPVYNAGQTERLRGNVLLAADGRFIRLTVNSDQPVTAARLDVSGLGSPPPRPANQPNRVVFDVGGGAVSNQGLIHLELVVENEAGLSATVQRDILIRETGQTVRPLDGVAPRVVAHVPDKNARDIPVDTRFYIGFSEPVTGISESRVTLTGNRDIPLRFIDHNGDEIQPDSIVDRMYLETKVPMSLGAQHTLTITGLRDTNPDDPPFQPFTLTFTTAELRDSEAIQPDLHTPHWVVGNGAVTTLRNLVLYIHQARDNDTNPVLDLYDARAAGRPMALKSRHPLIMDAEAPDSQTWNYRICLFTPEELEIGDGLEGGGPLDFARLEDRTRLPLDDLPSGSVLAVAVLNQHRAHYDNRPFLFLFRYGAGGFDFIKKHPLDTHPGVPFALDKTGPYLFVGFLAALGQNGGTTAFDMRVLLDPSRRPESESDRPRAAELRQEGVASMYRSPGSVTGLVAFNRTEGGAQVPTFLAAGAQFPAIYHFDPGMPASVHASPDLDQVVYDTRLLHTTNYPNLGDRGKPFGTDAGVAEDLSFVDPADRRRKTRDIAVFSYSRIQEGGSAGTLQVYVLPSGGPSQEPLAPVFELGFEPGIGAMAVDAETGLVAVADAVGRYSILDLRALLESGDASSNLGFAHAAFLFPPRAGQFWSMTFHDGNLLALDHQGLRRINVVPRPYRTVGWEILDLKRWTRSRESTVSFDTVDFNPYIVFHATDDVFRAEDAMAFHMEVGSFAVQMLSRGKVTLTFERDGTTALPELSQTTQRDAAHLLTFNTRSLVDHYRDGAADDLRSSGVHAWQVRYRIEDELGQLVEHNAFPFLVAYHPPATDYLDGMRHIQGLDALARMPDLLAVDHRDSSLDARLDISPRRVYNHHFAYEPQRFGVGMADGQLLYMAMPVWWALSGERALPEGFHTGERAVQRVVFQQPGAFRLSAEPDREGRVLDVRDDLLTQIHRDENGWVLDHRQSMIYRLSARATTLPTYPALFAHWNRHLEGRDDVADQLRYPVFRFRTGIDGPDNLLHPVPLAEQVMPPWGNRMTFVSGGGPSDAPNQITEEVADAGGRRHLTTTFAGTEVGSLVDSLTTAHGLQLDYDHDDEGYLTTLTTNSNGLSRRQMRYTWEAIGPPLGSFQLKRLTAMTAVGGDSGDVRHAFSYEGSGTVVSGLIGPFGSQPLTVRETNGLPSSVTLAGVGGAPDAVVTFSLQEGMLLSSGYRRGSTPFSLAWMKRDGDGRFTWRLSADSYLGQQFGYDNLGRMTRHTQLEGSENWAFDHAAPFLESPSSYTDPLRITFALGVNAQQRGIQVGERGITTFLSPSGAPIRQRNLLGHQRNVEGSRFYAPHGTDVESHAGRVTTVRVPGRSVAAETVAYNRFGEPEVVTSMGIERVLQYDDVGRLATVTDINDEQIVYDYSYENGLLRTVATHVPSGLVETTDRDLLGRLVHVFVDHDQGRDAVRYRYDQLSRLEMIEDLVNEGRDTTFVYYGNTDLPTQVIQPGVVVDFPYDDTRWQPRVDGATLTIDGLSESIPFGTDIFGRVTRTRLDDVGEVAISYDAFGVAKTIAETGEGGERIALDYGAGQVHVDNGFADLEGSMTWRDPAGLTRDMVLEGSSLDSGRIQLGHRTVIRDMLGVSPHGHHIATTATNPETLVPRGAAINARGGFAGAGFGHLAITAPTANTYGQPTTIAGSVQGSLDYDAYGRVTKVDTVHGHQATLGYDELGRLGDGRDVRGKIVAFDYADATPDLVQVTKTDDAADAVTVHHTPDRNASDDTTWLDQTTSVRTETPGEVYTIRRDDKTATIRFDLDTGQLLEIVDFEQQATTFSWQDYGRGVIQTHPDQRTETYRFDGLGNLKSWEHSYGDRFEATRDSDNRLQRIQTREYAYDFAWTGTILTGITGGREDLRLRDHNLLGLPERIEVGDVATYDIDYHRGGRVRCIITRPKGGLPTERRYNSFGDLTFLRRHHQFVSYSYNQWGYPVSMTLGTGETYELHQDKQRMNLPGVVLHNDEAGQVVRVEQAGMQDKLLTHDGNGQVTNITIGGETQQTFHREAGQVREITTHAADFQAEHYRIDWTDGKPRQILKDQLVMERFQYFEAQESRANPAQTGQLKSHQDPNGIWTDFRYDAQGHLRQLSIREGPTIDYRYDAAGNVTSVQAMGMGTRFDNYENGIPAGMTWGNGTRFRVDQTEGRLTGIEEEGGELGIRLNWDNLDTSGPICTDPEGTAYHGPTIRGLERLGPGFVERMSPRYDAHGKLTGTGIERDFGGTTQTFDEDYGEVVHDIMSQLVRTAGPQKAPLVNAANTRDGAADDRRILEQGAHRFHYDAAVGNLTGLDYGEGNRHQLLYDGFRRLREIRSADGGIQTFAYDLRHRRVSATSQATDGRLVYVYQGSRVVAVGIQREGEVVQWTHVIGHGPLGPTFLKDLTGSGYDAYILTDHLGTPFAWQNAATGEVRYTPYSPWGELLATAPGRAPPYAGGQSLPSEGLALAGDALFPTPPLGLGGHPYDHDTGLVYMHHRFYHPRLGHFLNPDYREPDIYDISTINEPYAYAGANPFLFWDPDGLAHRTSYRDADDNVYWQEYSEDQRKLIEMGGDFEVSINGELYLVEGSSIPIMDPIKRVQWVNSGGPIRWLTGRTDLKRFDHAAFTRRAAAITASTSTAAVGGRVISGAGRASLAAGRNTWWFLRNPVVGSKWIYYSLSNILLTPQGALIGEEALRGTFEAVTGVETGLSVNDLIPAYGKRKVAKEALDTMDELLAPFRSKADEIIESARINWSALDGWEMTVSPSGNTVISTTMLNKILFGERVLPGNTLRGGHSSLINEMNPDYAVEVLSTNPNGTRVVKFITQYSDGNLSKIKKSTLFPNSWSDSDIIQAILEVGDSPAIFSQINNQATMHRLIVKGIEVEVFKIGPRVISAYPTGN</sequence>
<dbReference type="Gene3D" id="2.60.40.10">
    <property type="entry name" value="Immunoglobulins"/>
    <property type="match status" value="3"/>
</dbReference>
<dbReference type="EMBL" id="CP071793">
    <property type="protein sequence ID" value="QTD49473.1"/>
    <property type="molecule type" value="Genomic_DNA"/>
</dbReference>
<keyword evidence="1 2" id="KW-0732">Signal</keyword>
<dbReference type="InterPro" id="IPR032812">
    <property type="entry name" value="SbsA_Ig"/>
</dbReference>
<evidence type="ECO:0000256" key="1">
    <source>
        <dbReference type="ARBA" id="ARBA00022729"/>
    </source>
</evidence>
<dbReference type="SUPFAM" id="SSF49464">
    <property type="entry name" value="Carboxypeptidase regulatory domain-like"/>
    <property type="match status" value="1"/>
</dbReference>
<dbReference type="InterPro" id="IPR013783">
    <property type="entry name" value="Ig-like_fold"/>
</dbReference>
<dbReference type="Pfam" id="PF14436">
    <property type="entry name" value="EndoU_bacteria"/>
    <property type="match status" value="1"/>
</dbReference>
<dbReference type="NCBIfam" id="TIGR03696">
    <property type="entry name" value="Rhs_assc_core"/>
    <property type="match status" value="1"/>
</dbReference>
<dbReference type="PANTHER" id="PTHR32305:SF15">
    <property type="entry name" value="PROTEIN RHSA-RELATED"/>
    <property type="match status" value="1"/>
</dbReference>
<feature type="chain" id="PRO_5035312523" evidence="2">
    <location>
        <begin position="24"/>
        <end position="5015"/>
    </location>
</feature>
<reference evidence="5" key="1">
    <citation type="submission" date="2021-03" db="EMBL/GenBank/DDBJ databases">
        <title>Acanthopleuribacteraceae sp. M133.</title>
        <authorList>
            <person name="Wang G."/>
        </authorList>
    </citation>
    <scope>NUCLEOTIDE SEQUENCE</scope>
    <source>
        <strain evidence="5">M133</strain>
    </source>
</reference>
<evidence type="ECO:0000313" key="5">
    <source>
        <dbReference type="EMBL" id="QTD49473.1"/>
    </source>
</evidence>
<dbReference type="GO" id="GO:0004519">
    <property type="term" value="F:endonuclease activity"/>
    <property type="evidence" value="ECO:0007669"/>
    <property type="project" value="InterPro"/>
</dbReference>
<dbReference type="Gene3D" id="2.180.10.10">
    <property type="entry name" value="RHS repeat-associated core"/>
    <property type="match status" value="2"/>
</dbReference>
<dbReference type="Pfam" id="PF05593">
    <property type="entry name" value="RHS_repeat"/>
    <property type="match status" value="1"/>
</dbReference>
<dbReference type="NCBIfam" id="TIGR01643">
    <property type="entry name" value="YD_repeat_2x"/>
    <property type="match status" value="1"/>
</dbReference>
<keyword evidence="6" id="KW-1185">Reference proteome</keyword>
<dbReference type="InterPro" id="IPR031325">
    <property type="entry name" value="RHS_repeat"/>
</dbReference>
<protein>
    <submittedName>
        <fullName evidence="5">Ig-like domain-containing protein</fullName>
    </submittedName>
</protein>
<evidence type="ECO:0000259" key="3">
    <source>
        <dbReference type="Pfam" id="PF13205"/>
    </source>
</evidence>
<dbReference type="RefSeq" id="WP_237379105.1">
    <property type="nucleotide sequence ID" value="NZ_CP071793.1"/>
</dbReference>
<name>A0A8A4TIP0_SULCO</name>
<evidence type="ECO:0000256" key="2">
    <source>
        <dbReference type="SAM" id="SignalP"/>
    </source>
</evidence>
<evidence type="ECO:0000259" key="4">
    <source>
        <dbReference type="Pfam" id="PF14436"/>
    </source>
</evidence>
<dbReference type="InterPro" id="IPR008969">
    <property type="entry name" value="CarboxyPept-like_regulatory"/>
</dbReference>
<dbReference type="PANTHER" id="PTHR32305">
    <property type="match status" value="1"/>
</dbReference>
<evidence type="ECO:0000313" key="6">
    <source>
        <dbReference type="Proteomes" id="UP000663929"/>
    </source>
</evidence>
<dbReference type="Pfam" id="PF13205">
    <property type="entry name" value="Big_5"/>
    <property type="match status" value="1"/>
</dbReference>
<gene>
    <name evidence="5" type="ORF">J3U87_28135</name>
</gene>
<dbReference type="InterPro" id="IPR006530">
    <property type="entry name" value="YD"/>
</dbReference>
<dbReference type="KEGG" id="scor:J3U87_28135"/>
<dbReference type="InterPro" id="IPR050708">
    <property type="entry name" value="T6SS_VgrG/RHS"/>
</dbReference>
<dbReference type="Pfam" id="PF09136">
    <property type="entry name" value="Glucodextran_B"/>
    <property type="match status" value="1"/>
</dbReference>
<feature type="domain" description="SbsA Ig-like" evidence="3">
    <location>
        <begin position="1577"/>
        <end position="1679"/>
    </location>
</feature>
<proteinExistence type="predicted"/>
<dbReference type="InterPro" id="IPR022385">
    <property type="entry name" value="Rhs_assc_core"/>
</dbReference>
<feature type="signal peptide" evidence="2">
    <location>
        <begin position="1"/>
        <end position="23"/>
    </location>
</feature>
<organism evidence="5 6">
    <name type="scientific">Sulfidibacter corallicola</name>
    <dbReference type="NCBI Taxonomy" id="2818388"/>
    <lineage>
        <taxon>Bacteria</taxon>
        <taxon>Pseudomonadati</taxon>
        <taxon>Acidobacteriota</taxon>
        <taxon>Holophagae</taxon>
        <taxon>Acanthopleuribacterales</taxon>
        <taxon>Acanthopleuribacteraceae</taxon>
        <taxon>Sulfidibacter</taxon>
    </lineage>
</organism>
<dbReference type="InterPro" id="IPR029501">
    <property type="entry name" value="EndoU_bac"/>
</dbReference>